<evidence type="ECO:0000313" key="2">
    <source>
        <dbReference type="EMBL" id="NDY84491.1"/>
    </source>
</evidence>
<organism evidence="2">
    <name type="scientific">Sheuella amnicola</name>
    <dbReference type="NCBI Taxonomy" id="2707330"/>
    <lineage>
        <taxon>Bacteria</taxon>
        <taxon>Pseudomonadati</taxon>
        <taxon>Pseudomonadota</taxon>
        <taxon>Betaproteobacteria</taxon>
        <taxon>Burkholderiales</taxon>
        <taxon>Alcaligenaceae</taxon>
        <taxon>Sheuella</taxon>
    </lineage>
</organism>
<dbReference type="Gene3D" id="1.10.10.10">
    <property type="entry name" value="Winged helix-like DNA-binding domain superfamily/Winged helix DNA-binding domain"/>
    <property type="match status" value="1"/>
</dbReference>
<dbReference type="PANTHER" id="PTHR37936">
    <property type="entry name" value="TRANSPOSASE INSC FOR INSERTION ELEMENT IS2A-RELATED"/>
    <property type="match status" value="1"/>
</dbReference>
<comment type="caution">
    <text evidence="2">The sequence shown here is derived from an EMBL/GenBank/DDBJ whole genome shotgun (WGS) entry which is preliminary data.</text>
</comment>
<protein>
    <submittedName>
        <fullName evidence="2">Transposase</fullName>
    </submittedName>
</protein>
<gene>
    <name evidence="2" type="ORF">G3I67_14800</name>
</gene>
<proteinExistence type="inferred from homology"/>
<sequence>MDDTKPEPLPPAKRSRRKFTLAFKQNLVRESLKPNVSSAEVAMSHGINPNQLKRWAREYRLLHGHPASSESIPVLLPIQITQKSSHNLRSDSMSHLHDQGSIEIRINNSHVMIVGRVDSETLRIALETLRS</sequence>
<comment type="similarity">
    <text evidence="1">Belongs to the transposase 8 family.</text>
</comment>
<evidence type="ECO:0000256" key="1">
    <source>
        <dbReference type="ARBA" id="ARBA00009964"/>
    </source>
</evidence>
<dbReference type="InterPro" id="IPR002514">
    <property type="entry name" value="Transposase_8"/>
</dbReference>
<dbReference type="InterPro" id="IPR036388">
    <property type="entry name" value="WH-like_DNA-bd_sf"/>
</dbReference>
<dbReference type="AlphaFoldDB" id="A0A6B2R2E6"/>
<dbReference type="PANTHER" id="PTHR37936:SF3">
    <property type="entry name" value="TRANSPOSASE INSC FOR INSERTION ELEMENT IS2A-RELATED"/>
    <property type="match status" value="1"/>
</dbReference>
<name>A0A6B2R2E6_9BURK</name>
<accession>A0A6B2R2E6</accession>
<dbReference type="NCBIfam" id="NF047595">
    <property type="entry name" value="IS66_ISRel24_TnpA"/>
    <property type="match status" value="1"/>
</dbReference>
<dbReference type="InterPro" id="IPR010921">
    <property type="entry name" value="Trp_repressor/repl_initiator"/>
</dbReference>
<dbReference type="GO" id="GO:0043565">
    <property type="term" value="F:sequence-specific DNA binding"/>
    <property type="evidence" value="ECO:0007669"/>
    <property type="project" value="InterPro"/>
</dbReference>
<dbReference type="SUPFAM" id="SSF48295">
    <property type="entry name" value="TrpR-like"/>
    <property type="match status" value="1"/>
</dbReference>
<dbReference type="Pfam" id="PF01527">
    <property type="entry name" value="HTH_Tnp_1"/>
    <property type="match status" value="1"/>
</dbReference>
<dbReference type="GO" id="GO:0004803">
    <property type="term" value="F:transposase activity"/>
    <property type="evidence" value="ECO:0007669"/>
    <property type="project" value="InterPro"/>
</dbReference>
<reference evidence="2" key="1">
    <citation type="submission" date="2020-02" db="EMBL/GenBank/DDBJ databases">
        <authorList>
            <person name="Chen W.-M."/>
        </authorList>
    </citation>
    <scope>NUCLEOTIDE SEQUENCE</scope>
    <source>
        <strain evidence="2">NBD-18</strain>
    </source>
</reference>
<dbReference type="RefSeq" id="WP_163656338.1">
    <property type="nucleotide sequence ID" value="NZ_JAAGRN010000020.1"/>
</dbReference>
<dbReference type="GO" id="GO:0006313">
    <property type="term" value="P:DNA transposition"/>
    <property type="evidence" value="ECO:0007669"/>
    <property type="project" value="InterPro"/>
</dbReference>
<dbReference type="EMBL" id="JAAGRN010000020">
    <property type="protein sequence ID" value="NDY84491.1"/>
    <property type="molecule type" value="Genomic_DNA"/>
</dbReference>